<sequence length="93" mass="9908">MDPATLFEELARHRADAGAAERNTKGNLTVGGSVRAMTSKGRIVVKLTPARTAQLVSEGVGTHYKGQRNAWLELHGELPADDVARVIDEALSG</sequence>
<dbReference type="RefSeq" id="WP_353862712.1">
    <property type="nucleotide sequence ID" value="NZ_CP088295.1"/>
</dbReference>
<proteinExistence type="predicted"/>
<dbReference type="Proteomes" id="UP001058860">
    <property type="component" value="Chromosome"/>
</dbReference>
<evidence type="ECO:0000313" key="1">
    <source>
        <dbReference type="EMBL" id="UUY02179.1"/>
    </source>
</evidence>
<reference evidence="2" key="1">
    <citation type="submission" date="2021-11" db="EMBL/GenBank/DDBJ databases">
        <title>Cultivation dependent microbiological survey of springs from the worlds oldest radium mine currently devoted to the extraction of radon-saturated water.</title>
        <authorList>
            <person name="Kapinusova G."/>
            <person name="Smrhova T."/>
            <person name="Strejcek M."/>
            <person name="Suman J."/>
            <person name="Jani K."/>
            <person name="Pajer P."/>
            <person name="Uhlik O."/>
        </authorList>
    </citation>
    <scope>NUCLEOTIDE SEQUENCE [LARGE SCALE GENOMIC DNA]</scope>
    <source>
        <strain evidence="2">J379</strain>
    </source>
</reference>
<name>A0ABY5PBY4_9ACTN</name>
<keyword evidence="2" id="KW-1185">Reference proteome</keyword>
<dbReference type="EMBL" id="CP088295">
    <property type="protein sequence ID" value="UUY02179.1"/>
    <property type="molecule type" value="Genomic_DNA"/>
</dbReference>
<accession>A0ABY5PBY4</accession>
<evidence type="ECO:0000313" key="2">
    <source>
        <dbReference type="Proteomes" id="UP001058860"/>
    </source>
</evidence>
<protein>
    <submittedName>
        <fullName evidence="1">Uncharacterized protein</fullName>
    </submittedName>
</protein>
<organism evidence="1 2">
    <name type="scientific">Svornostia abyssi</name>
    <dbReference type="NCBI Taxonomy" id="2898438"/>
    <lineage>
        <taxon>Bacteria</taxon>
        <taxon>Bacillati</taxon>
        <taxon>Actinomycetota</taxon>
        <taxon>Thermoleophilia</taxon>
        <taxon>Solirubrobacterales</taxon>
        <taxon>Baekduiaceae</taxon>
        <taxon>Svornostia</taxon>
    </lineage>
</organism>
<gene>
    <name evidence="1" type="ORF">LRS13_15830</name>
</gene>